<sequence>MAVHHPATIVPTKLELLRAWVPRQPWAGGVTPDVLTQLGAYRFDDPDGEVGIETHLLGTASGQVLQVPLTYRGAPREGADATLVTTMTHTTLGDRWIYDACHDPVYPAVLAEVVRTAGREAELFTATPDGLVPNPLTTHVRGSGGGPGALGAPVEVRQRGADTRIRAGSTTLVLHRRPDRGASEPGPSPTGPSLTGTWPGQDDPVLLVSVEER</sequence>
<keyword evidence="3" id="KW-0418">Kinase</keyword>
<feature type="compositionally biased region" description="Low complexity" evidence="5">
    <location>
        <begin position="191"/>
        <end position="200"/>
    </location>
</feature>
<dbReference type="Proteomes" id="UP001589748">
    <property type="component" value="Unassembled WGS sequence"/>
</dbReference>
<proteinExistence type="predicted"/>
<dbReference type="InterPro" id="IPR040999">
    <property type="entry name" value="Mak_N_cap"/>
</dbReference>
<evidence type="ECO:0000256" key="2">
    <source>
        <dbReference type="ARBA" id="ARBA00022741"/>
    </source>
</evidence>
<keyword evidence="4" id="KW-0067">ATP-binding</keyword>
<evidence type="ECO:0000256" key="4">
    <source>
        <dbReference type="ARBA" id="ARBA00022840"/>
    </source>
</evidence>
<name>A0ABV5LTK2_9ACTN</name>
<comment type="caution">
    <text evidence="7">The sequence shown here is derived from an EMBL/GenBank/DDBJ whole genome shotgun (WGS) entry which is preliminary data.</text>
</comment>
<keyword evidence="2" id="KW-0547">Nucleotide-binding</keyword>
<gene>
    <name evidence="7" type="ORF">ACFFVI_10595</name>
</gene>
<protein>
    <recommendedName>
        <fullName evidence="6">Maltokinase N-terminal cap domain-containing protein</fullName>
    </recommendedName>
</protein>
<evidence type="ECO:0000256" key="1">
    <source>
        <dbReference type="ARBA" id="ARBA00022679"/>
    </source>
</evidence>
<accession>A0ABV5LTK2</accession>
<dbReference type="NCBIfam" id="NF047744">
    <property type="entry name" value="CG0192_rel"/>
    <property type="match status" value="1"/>
</dbReference>
<keyword evidence="8" id="KW-1185">Reference proteome</keyword>
<keyword evidence="1" id="KW-0808">Transferase</keyword>
<feature type="domain" description="Maltokinase N-terminal cap" evidence="6">
    <location>
        <begin position="20"/>
        <end position="103"/>
    </location>
</feature>
<organism evidence="7 8">
    <name type="scientific">Kineococcus gynurae</name>
    <dbReference type="NCBI Taxonomy" id="452979"/>
    <lineage>
        <taxon>Bacteria</taxon>
        <taxon>Bacillati</taxon>
        <taxon>Actinomycetota</taxon>
        <taxon>Actinomycetes</taxon>
        <taxon>Kineosporiales</taxon>
        <taxon>Kineosporiaceae</taxon>
        <taxon>Kineococcus</taxon>
    </lineage>
</organism>
<evidence type="ECO:0000313" key="8">
    <source>
        <dbReference type="Proteomes" id="UP001589748"/>
    </source>
</evidence>
<evidence type="ECO:0000256" key="3">
    <source>
        <dbReference type="ARBA" id="ARBA00022777"/>
    </source>
</evidence>
<evidence type="ECO:0000313" key="7">
    <source>
        <dbReference type="EMBL" id="MFB9377418.1"/>
    </source>
</evidence>
<dbReference type="Pfam" id="PF18085">
    <property type="entry name" value="Mak_N_cap"/>
    <property type="match status" value="1"/>
</dbReference>
<evidence type="ECO:0000259" key="6">
    <source>
        <dbReference type="Pfam" id="PF18085"/>
    </source>
</evidence>
<reference evidence="7 8" key="1">
    <citation type="submission" date="2024-09" db="EMBL/GenBank/DDBJ databases">
        <authorList>
            <person name="Sun Q."/>
            <person name="Mori K."/>
        </authorList>
    </citation>
    <scope>NUCLEOTIDE SEQUENCE [LARGE SCALE GENOMIC DNA]</scope>
    <source>
        <strain evidence="7 8">TISTR 1856</strain>
    </source>
</reference>
<dbReference type="RefSeq" id="WP_380139112.1">
    <property type="nucleotide sequence ID" value="NZ_JBHLUI010000010.1"/>
</dbReference>
<dbReference type="EMBL" id="JBHMDM010000005">
    <property type="protein sequence ID" value="MFB9377418.1"/>
    <property type="molecule type" value="Genomic_DNA"/>
</dbReference>
<evidence type="ECO:0000256" key="5">
    <source>
        <dbReference type="SAM" id="MobiDB-lite"/>
    </source>
</evidence>
<feature type="region of interest" description="Disordered" evidence="5">
    <location>
        <begin position="168"/>
        <end position="213"/>
    </location>
</feature>